<feature type="domain" description="Enoyl reductase (ER)" evidence="4">
    <location>
        <begin position="168"/>
        <end position="498"/>
    </location>
</feature>
<sequence>MSQVIDIHLTNTCVDSAVALSDLITGVRRHRAWFENRPARATCRAVARASPPRAPRPRRRARTLCARNALPSTHSLFDASFRRPASDTFARALAPRPPLAAFLTATLYTRRHDGEHGHPRGGCAREDPDRERSHRLAPEETPDKAAADDKETAPPPKEMRAVVLTGFGGLKTVKILKKPEPTVAEGEVLIRVKACGLNFQDLIVRQGAIDSPPKTPFILGFECAGEVEQVGEGVTNFKVGDQVVALPEYKAWAELVSVPAQYVYALPSNMTPLDAVAVTTNYVVAYLLLFEMANLAAGKSLLVHSAGGGVGQAVAQLAKTVKDVTVFGVCSKSKHEALKANNNNIDHLLERGSDYTSEVRKISPDGVDIVLDCLCGEECNRGYQLLKPMGRYILYGSSNIVTGETKSFFSAARAWWQVDKVSPIKLFDENKSLAGLNLRHLLFQHGRAEYVRRAVEAVFALWAEGKVKPLVDSTWALEDVAEAMQKMHDRKNIGKLVLDPSLEPKPKPATPAKEKKSGKDKKPAKESSEEKKDKEAKEEKPAENGEKNGEKAGEEALTNGNGNSDEESKEKEKESS</sequence>
<evidence type="ECO:0000313" key="6">
    <source>
        <dbReference type="Proteomes" id="UP000653454"/>
    </source>
</evidence>
<feature type="compositionally biased region" description="Basic and acidic residues" evidence="3">
    <location>
        <begin position="502"/>
        <end position="554"/>
    </location>
</feature>
<feature type="region of interest" description="Disordered" evidence="3">
    <location>
        <begin position="496"/>
        <end position="576"/>
    </location>
</feature>
<evidence type="ECO:0000256" key="1">
    <source>
        <dbReference type="ARBA" id="ARBA00010371"/>
    </source>
</evidence>
<dbReference type="InterPro" id="IPR020843">
    <property type="entry name" value="ER"/>
</dbReference>
<dbReference type="InterPro" id="IPR011032">
    <property type="entry name" value="GroES-like_sf"/>
</dbReference>
<protein>
    <submittedName>
        <fullName evidence="5">(diamondback moth) hypothetical protein</fullName>
    </submittedName>
</protein>
<accession>A0A8S4F8L8</accession>
<keyword evidence="6" id="KW-1185">Reference proteome</keyword>
<dbReference type="PROSITE" id="PS01162">
    <property type="entry name" value="QOR_ZETA_CRYSTAL"/>
    <property type="match status" value="1"/>
</dbReference>
<dbReference type="GO" id="GO:0008270">
    <property type="term" value="F:zinc ion binding"/>
    <property type="evidence" value="ECO:0007669"/>
    <property type="project" value="InterPro"/>
</dbReference>
<feature type="region of interest" description="Disordered" evidence="3">
    <location>
        <begin position="111"/>
        <end position="157"/>
    </location>
</feature>
<dbReference type="PANTHER" id="PTHR44054:SF2">
    <property type="entry name" value="SYNAPTIC VESICLE MEMBRANE PROTEIN VAT-1 HOMOLOG-LIKE"/>
    <property type="match status" value="1"/>
</dbReference>
<evidence type="ECO:0000313" key="5">
    <source>
        <dbReference type="EMBL" id="CAG9124035.1"/>
    </source>
</evidence>
<keyword evidence="2" id="KW-0560">Oxidoreductase</keyword>
<dbReference type="Pfam" id="PF08240">
    <property type="entry name" value="ADH_N"/>
    <property type="match status" value="1"/>
</dbReference>
<dbReference type="InterPro" id="IPR036291">
    <property type="entry name" value="NAD(P)-bd_dom_sf"/>
</dbReference>
<dbReference type="Gene3D" id="3.90.180.10">
    <property type="entry name" value="Medium-chain alcohol dehydrogenases, catalytic domain"/>
    <property type="match status" value="1"/>
</dbReference>
<proteinExistence type="inferred from homology"/>
<dbReference type="CDD" id="cd08275">
    <property type="entry name" value="MDR3"/>
    <property type="match status" value="1"/>
</dbReference>
<dbReference type="SMART" id="SM00829">
    <property type="entry name" value="PKS_ER"/>
    <property type="match status" value="1"/>
</dbReference>
<dbReference type="Pfam" id="PF13602">
    <property type="entry name" value="ADH_zinc_N_2"/>
    <property type="match status" value="1"/>
</dbReference>
<dbReference type="Proteomes" id="UP000653454">
    <property type="component" value="Unassembled WGS sequence"/>
</dbReference>
<dbReference type="SUPFAM" id="SSF50129">
    <property type="entry name" value="GroES-like"/>
    <property type="match status" value="1"/>
</dbReference>
<feature type="compositionally biased region" description="Basic and acidic residues" evidence="3">
    <location>
        <begin position="566"/>
        <end position="576"/>
    </location>
</feature>
<reference evidence="5" key="1">
    <citation type="submission" date="2020-11" db="EMBL/GenBank/DDBJ databases">
        <authorList>
            <person name="Whiteford S."/>
        </authorList>
    </citation>
    <scope>NUCLEOTIDE SEQUENCE</scope>
</reference>
<comment type="caution">
    <text evidence="5">The sequence shown here is derived from an EMBL/GenBank/DDBJ whole genome shotgun (WGS) entry which is preliminary data.</text>
</comment>
<gene>
    <name evidence="5" type="ORF">PLXY2_LOCUS8101</name>
</gene>
<dbReference type="EMBL" id="CAJHNJ030000029">
    <property type="protein sequence ID" value="CAG9124035.1"/>
    <property type="molecule type" value="Genomic_DNA"/>
</dbReference>
<dbReference type="AlphaFoldDB" id="A0A8S4F8L8"/>
<dbReference type="SUPFAM" id="SSF51735">
    <property type="entry name" value="NAD(P)-binding Rossmann-fold domains"/>
    <property type="match status" value="1"/>
</dbReference>
<dbReference type="InterPro" id="IPR002364">
    <property type="entry name" value="Quin_OxRdtase/zeta-crystal_CS"/>
</dbReference>
<comment type="similarity">
    <text evidence="1">Belongs to the zinc-containing alcohol dehydrogenase family. Quinone oxidoreductase subfamily.</text>
</comment>
<dbReference type="PANTHER" id="PTHR44054">
    <property type="entry name" value="SYNAPTIC VESICLE MEMBRANE PROTEIN VAT-1 HOMOLOG-LIKE"/>
    <property type="match status" value="1"/>
</dbReference>
<dbReference type="GO" id="GO:0016491">
    <property type="term" value="F:oxidoreductase activity"/>
    <property type="evidence" value="ECO:0007669"/>
    <property type="project" value="UniProtKB-KW"/>
</dbReference>
<dbReference type="InterPro" id="IPR013154">
    <property type="entry name" value="ADH-like_N"/>
</dbReference>
<evidence type="ECO:0000256" key="3">
    <source>
        <dbReference type="SAM" id="MobiDB-lite"/>
    </source>
</evidence>
<name>A0A8S4F8L8_PLUXY</name>
<evidence type="ECO:0000259" key="4">
    <source>
        <dbReference type="SMART" id="SM00829"/>
    </source>
</evidence>
<evidence type="ECO:0000256" key="2">
    <source>
        <dbReference type="ARBA" id="ARBA00023002"/>
    </source>
</evidence>
<dbReference type="InterPro" id="IPR052100">
    <property type="entry name" value="SV-ATPase_mito-regulator"/>
</dbReference>
<dbReference type="Gene3D" id="3.40.50.720">
    <property type="entry name" value="NAD(P)-binding Rossmann-like Domain"/>
    <property type="match status" value="1"/>
</dbReference>
<organism evidence="5 6">
    <name type="scientific">Plutella xylostella</name>
    <name type="common">Diamondback moth</name>
    <name type="synonym">Plutella maculipennis</name>
    <dbReference type="NCBI Taxonomy" id="51655"/>
    <lineage>
        <taxon>Eukaryota</taxon>
        <taxon>Metazoa</taxon>
        <taxon>Ecdysozoa</taxon>
        <taxon>Arthropoda</taxon>
        <taxon>Hexapoda</taxon>
        <taxon>Insecta</taxon>
        <taxon>Pterygota</taxon>
        <taxon>Neoptera</taxon>
        <taxon>Endopterygota</taxon>
        <taxon>Lepidoptera</taxon>
        <taxon>Glossata</taxon>
        <taxon>Ditrysia</taxon>
        <taxon>Yponomeutoidea</taxon>
        <taxon>Plutellidae</taxon>
        <taxon>Plutella</taxon>
    </lineage>
</organism>